<accession>A0ABN2TQW2</accession>
<sequence>MTSTIAPHLDHDLGDALGHDVDALHRDGIVAHPGAFPRDWVDELHRDVLTAYREARTRERGAITRGPHRWHVQIHPEQLGGFVTLATHPWVTALCETVLGPGYVLVEIGFDIPFAGAVDQPWHRDFPSPPETHRHGRLTSLAFNLTTVDTALDMGPFEIAPGTQYEPGLDWAHGMFPPRSTWGRYQRLAERRMPQRGDISARSALAVHRGTANRTSRARPVVVLGTVAPSARHEEHPRMTVTREFWMAIPQRLRDHLEVELVDELTPLEQEHDIEGPVMGIAP</sequence>
<dbReference type="InterPro" id="IPR008775">
    <property type="entry name" value="Phytyl_CoA_dOase-like"/>
</dbReference>
<keyword evidence="1" id="KW-0560">Oxidoreductase</keyword>
<proteinExistence type="predicted"/>
<reference evidence="1 2" key="1">
    <citation type="journal article" date="2019" name="Int. J. Syst. Evol. Microbiol.">
        <title>The Global Catalogue of Microorganisms (GCM) 10K type strain sequencing project: providing services to taxonomists for standard genome sequencing and annotation.</title>
        <authorList>
            <consortium name="The Broad Institute Genomics Platform"/>
            <consortium name="The Broad Institute Genome Sequencing Center for Infectious Disease"/>
            <person name="Wu L."/>
            <person name="Ma J."/>
        </authorList>
    </citation>
    <scope>NUCLEOTIDE SEQUENCE [LARGE SCALE GENOMIC DNA]</scope>
    <source>
        <strain evidence="1 2">JCM 14283</strain>
    </source>
</reference>
<keyword evidence="1" id="KW-0223">Dioxygenase</keyword>
<dbReference type="EMBL" id="BAAANB010000001">
    <property type="protein sequence ID" value="GAA2017965.1"/>
    <property type="molecule type" value="Genomic_DNA"/>
</dbReference>
<dbReference type="Gene3D" id="2.60.120.620">
    <property type="entry name" value="q2cbj1_9rhob like domain"/>
    <property type="match status" value="1"/>
</dbReference>
<protein>
    <submittedName>
        <fullName evidence="1">Phytanoyl-CoA dioxygenase family protein</fullName>
    </submittedName>
</protein>
<dbReference type="RefSeq" id="WP_343986143.1">
    <property type="nucleotide sequence ID" value="NZ_BAAANB010000001.1"/>
</dbReference>
<name>A0ABN2TQW2_9MICO</name>
<evidence type="ECO:0000313" key="2">
    <source>
        <dbReference type="Proteomes" id="UP001501285"/>
    </source>
</evidence>
<gene>
    <name evidence="1" type="ORF">GCM10009740_01920</name>
</gene>
<comment type="caution">
    <text evidence="1">The sequence shown here is derived from an EMBL/GenBank/DDBJ whole genome shotgun (WGS) entry which is preliminary data.</text>
</comment>
<dbReference type="Proteomes" id="UP001501285">
    <property type="component" value="Unassembled WGS sequence"/>
</dbReference>
<keyword evidence="2" id="KW-1185">Reference proteome</keyword>
<dbReference type="GO" id="GO:0051213">
    <property type="term" value="F:dioxygenase activity"/>
    <property type="evidence" value="ECO:0007669"/>
    <property type="project" value="UniProtKB-KW"/>
</dbReference>
<evidence type="ECO:0000313" key="1">
    <source>
        <dbReference type="EMBL" id="GAA2017965.1"/>
    </source>
</evidence>
<dbReference type="SUPFAM" id="SSF51197">
    <property type="entry name" value="Clavaminate synthase-like"/>
    <property type="match status" value="1"/>
</dbReference>
<dbReference type="Pfam" id="PF05721">
    <property type="entry name" value="PhyH"/>
    <property type="match status" value="1"/>
</dbReference>
<organism evidence="1 2">
    <name type="scientific">Terrabacter terrae</name>
    <dbReference type="NCBI Taxonomy" id="318434"/>
    <lineage>
        <taxon>Bacteria</taxon>
        <taxon>Bacillati</taxon>
        <taxon>Actinomycetota</taxon>
        <taxon>Actinomycetes</taxon>
        <taxon>Micrococcales</taxon>
        <taxon>Intrasporangiaceae</taxon>
        <taxon>Terrabacter</taxon>
    </lineage>
</organism>